<proteinExistence type="predicted"/>
<dbReference type="PANTHER" id="PTHR39186">
    <property type="entry name" value="DUF2071 FAMILY PROTEIN"/>
    <property type="match status" value="1"/>
</dbReference>
<accession>A0A271J4H2</accession>
<dbReference type="EMBL" id="MQWD01000001">
    <property type="protein sequence ID" value="PAP78198.1"/>
    <property type="molecule type" value="Genomic_DNA"/>
</dbReference>
<name>A0A271J4H2_9BACT</name>
<dbReference type="Pfam" id="PF09844">
    <property type="entry name" value="DUF2071"/>
    <property type="match status" value="1"/>
</dbReference>
<dbReference type="InterPro" id="IPR018644">
    <property type="entry name" value="DUF2071"/>
</dbReference>
<gene>
    <name evidence="1" type="ORF">BSZ37_18070</name>
</gene>
<dbReference type="PANTHER" id="PTHR39186:SF1">
    <property type="entry name" value="DUF2071 DOMAIN-CONTAINING PROTEIN"/>
    <property type="match status" value="1"/>
</dbReference>
<protein>
    <recommendedName>
        <fullName evidence="3">DUF2071 domain-containing protein</fullName>
    </recommendedName>
</protein>
<comment type="caution">
    <text evidence="1">The sequence shown here is derived from an EMBL/GenBank/DDBJ whole genome shotgun (WGS) entry which is preliminary data.</text>
</comment>
<dbReference type="AlphaFoldDB" id="A0A271J4H2"/>
<dbReference type="Proteomes" id="UP000216339">
    <property type="component" value="Unassembled WGS sequence"/>
</dbReference>
<keyword evidence="2" id="KW-1185">Reference proteome</keyword>
<evidence type="ECO:0008006" key="3">
    <source>
        <dbReference type="Google" id="ProtNLM"/>
    </source>
</evidence>
<evidence type="ECO:0000313" key="1">
    <source>
        <dbReference type="EMBL" id="PAP78198.1"/>
    </source>
</evidence>
<sequence>MARPFLTARWESLLLLNYACPADVLEPLVPAGTTLDRWQGESLVSVVGFLFRDARLLGMPVPFHRHFEEVNLRFYVARETPDGETRRAVAFVRELVPRWAIATVARVVYNEPYRAVPMSHRVALDASTGGSVAYEWQHEGTPYALRGTASGPAALADPDSEAAFITEHYWGYTRQRDGGTLEYEVVHPSWALWDLDEAAFEGPPGPLYGDVFADVLAAPPRSAFLAVGSEVAVDKGRRIEV</sequence>
<organism evidence="1 2">
    <name type="scientific">Rubrivirga marina</name>
    <dbReference type="NCBI Taxonomy" id="1196024"/>
    <lineage>
        <taxon>Bacteria</taxon>
        <taxon>Pseudomonadati</taxon>
        <taxon>Rhodothermota</taxon>
        <taxon>Rhodothermia</taxon>
        <taxon>Rhodothermales</taxon>
        <taxon>Rubricoccaceae</taxon>
        <taxon>Rubrivirga</taxon>
    </lineage>
</organism>
<dbReference type="RefSeq" id="WP_095511881.1">
    <property type="nucleotide sequence ID" value="NZ_MQWD01000001.1"/>
</dbReference>
<evidence type="ECO:0000313" key="2">
    <source>
        <dbReference type="Proteomes" id="UP000216339"/>
    </source>
</evidence>
<dbReference type="OrthoDB" id="1421826at2"/>
<reference evidence="1 2" key="1">
    <citation type="submission" date="2016-11" db="EMBL/GenBank/DDBJ databases">
        <title>Study of marine rhodopsin-containing bacteria.</title>
        <authorList>
            <person name="Yoshizawa S."/>
            <person name="Kumagai Y."/>
            <person name="Kogure K."/>
        </authorList>
    </citation>
    <scope>NUCLEOTIDE SEQUENCE [LARGE SCALE GENOMIC DNA]</scope>
    <source>
        <strain evidence="1 2">SAORIC-28</strain>
    </source>
</reference>